<proteinExistence type="predicted"/>
<dbReference type="AlphaFoldDB" id="A0A2P2J4N7"/>
<accession>A0A2P2J4N7</accession>
<evidence type="ECO:0000313" key="1">
    <source>
        <dbReference type="EMBL" id="MBW88448.1"/>
    </source>
</evidence>
<organism evidence="1">
    <name type="scientific">Rhizophora mucronata</name>
    <name type="common">Asiatic mangrove</name>
    <dbReference type="NCBI Taxonomy" id="61149"/>
    <lineage>
        <taxon>Eukaryota</taxon>
        <taxon>Viridiplantae</taxon>
        <taxon>Streptophyta</taxon>
        <taxon>Embryophyta</taxon>
        <taxon>Tracheophyta</taxon>
        <taxon>Spermatophyta</taxon>
        <taxon>Magnoliopsida</taxon>
        <taxon>eudicotyledons</taxon>
        <taxon>Gunneridae</taxon>
        <taxon>Pentapetalae</taxon>
        <taxon>rosids</taxon>
        <taxon>fabids</taxon>
        <taxon>Malpighiales</taxon>
        <taxon>Rhizophoraceae</taxon>
        <taxon>Rhizophora</taxon>
    </lineage>
</organism>
<protein>
    <submittedName>
        <fullName evidence="1">Uncharacterized protein</fullName>
    </submittedName>
</protein>
<reference evidence="1" key="1">
    <citation type="submission" date="2018-02" db="EMBL/GenBank/DDBJ databases">
        <title>Rhizophora mucronata_Transcriptome.</title>
        <authorList>
            <person name="Meera S.P."/>
            <person name="Sreeshan A."/>
            <person name="Augustine A."/>
        </authorList>
    </citation>
    <scope>NUCLEOTIDE SEQUENCE</scope>
    <source>
        <tissue evidence="1">Leaf</tissue>
    </source>
</reference>
<name>A0A2P2J4N7_RHIMU</name>
<sequence>MVYICCKILCCMTVNTVITLVVLDIVVIC</sequence>
<dbReference type="EMBL" id="GGEC01007965">
    <property type="protein sequence ID" value="MBW88448.1"/>
    <property type="molecule type" value="Transcribed_RNA"/>
</dbReference>